<proteinExistence type="predicted"/>
<feature type="compositionally biased region" description="Polar residues" evidence="1">
    <location>
        <begin position="318"/>
        <end position="331"/>
    </location>
</feature>
<dbReference type="SUPFAM" id="SSF53300">
    <property type="entry name" value="vWA-like"/>
    <property type="match status" value="1"/>
</dbReference>
<comment type="caution">
    <text evidence="3">The sequence shown here is derived from an EMBL/GenBank/DDBJ whole genome shotgun (WGS) entry which is preliminary data.</text>
</comment>
<evidence type="ECO:0000313" key="3">
    <source>
        <dbReference type="EMBL" id="MED4400164.1"/>
    </source>
</evidence>
<dbReference type="SMART" id="SM00327">
    <property type="entry name" value="VWA"/>
    <property type="match status" value="1"/>
</dbReference>
<evidence type="ECO:0000256" key="1">
    <source>
        <dbReference type="SAM" id="MobiDB-lite"/>
    </source>
</evidence>
<dbReference type="Pfam" id="PF11775">
    <property type="entry name" value="CobT_C"/>
    <property type="match status" value="1"/>
</dbReference>
<dbReference type="InterPro" id="IPR025861">
    <property type="entry name" value="CobT_VWA_dom"/>
</dbReference>
<keyword evidence="4" id="KW-1185">Reference proteome</keyword>
<gene>
    <name evidence="3" type="ORF">P9271_02175</name>
</gene>
<reference evidence="3 4" key="1">
    <citation type="submission" date="2023-03" db="EMBL/GenBank/DDBJ databases">
        <title>Bacillus Genome Sequencing.</title>
        <authorList>
            <person name="Dunlap C."/>
        </authorList>
    </citation>
    <scope>NUCLEOTIDE SEQUENCE [LARGE SCALE GENOMIC DNA]</scope>
    <source>
        <strain evidence="3 4">NRS-1717</strain>
    </source>
</reference>
<dbReference type="InterPro" id="IPR051928">
    <property type="entry name" value="NorD/CobT"/>
</dbReference>
<organism evidence="3 4">
    <name type="scientific">Metabacillus fastidiosus</name>
    <dbReference type="NCBI Taxonomy" id="1458"/>
    <lineage>
        <taxon>Bacteria</taxon>
        <taxon>Bacillati</taxon>
        <taxon>Bacillota</taxon>
        <taxon>Bacilli</taxon>
        <taxon>Bacillales</taxon>
        <taxon>Bacillaceae</taxon>
        <taxon>Metabacillus</taxon>
    </lineage>
</organism>
<dbReference type="EMBL" id="JARTFS010000001">
    <property type="protein sequence ID" value="MED4400164.1"/>
    <property type="molecule type" value="Genomic_DNA"/>
</dbReference>
<evidence type="ECO:0000313" key="4">
    <source>
        <dbReference type="Proteomes" id="UP001342826"/>
    </source>
</evidence>
<accession>A0ABU6NVB0</accession>
<feature type="region of interest" description="Disordered" evidence="1">
    <location>
        <begin position="304"/>
        <end position="331"/>
    </location>
</feature>
<protein>
    <submittedName>
        <fullName evidence="3">VWA domain-containing protein</fullName>
    </submittedName>
</protein>
<dbReference type="InterPro" id="IPR036465">
    <property type="entry name" value="vWFA_dom_sf"/>
</dbReference>
<dbReference type="CDD" id="cd01454">
    <property type="entry name" value="vWA_norD_type"/>
    <property type="match status" value="1"/>
</dbReference>
<name>A0ABU6NVB0_9BACI</name>
<dbReference type="PANTHER" id="PTHR41248">
    <property type="entry name" value="NORD PROTEIN"/>
    <property type="match status" value="1"/>
</dbReference>
<dbReference type="Proteomes" id="UP001342826">
    <property type="component" value="Unassembled WGS sequence"/>
</dbReference>
<sequence>MRFIKFNDEQVDSFFFMELLDLAKCLTKRADLEIEYSVQSYIDPIELKVYISHFWEHRKEEEVAAGLKSDIYLRSIGSFSYTDFNAVDHFIRTIKNYKFRSFAKQLFMIAEDIRLEEIVKRERRGTIKAFQMRRDMYRRHFESQLTINRERSIFTDALFNAVYLKLTAQSPLETVPSLNERIDLAFPYIESEMFKVYEAKSTDDIAKIVENIMEVAEEILEKDMLNTYFFLPELDYDLIDCGLTVDDLKRKSKLKNDDAIEDVRKGDEDIHDDKLSTWHSETSTPTQSFLQYDLEQGTKTDLIGEGVRDSEDGDQALGTVQGTAKKTKNNDFSKLQSLESSENGKERSADGDLTYGKENKYAVPVFVEARIPKGEETEKYTANKKQILSYQKKLKQMIQKTLEHKKIYPRTDLHIGRLNKKLLRLLTDENPRLFYKKDQPSPEIDAVFTLLVDCSASMYDKMEQTKLGITLFHEALKSVRVPHQIVGFWEDTNEASETYQPNHFHRVIPFERSLQTQTGPEIMQLAPEEDNRDGYAIRHMTKELMKRQEKQKFLLVFSDGEPAALGYDQNGIIDTHEAVIEARKLGIEVINVFLANGEIDEAGQKTIRNIYGKFSIFVQHIEDLPEQLFPLLKRLLLKTL</sequence>
<evidence type="ECO:0000259" key="2">
    <source>
        <dbReference type="SMART" id="SM00327"/>
    </source>
</evidence>
<dbReference type="Gene3D" id="3.40.50.410">
    <property type="entry name" value="von Willebrand factor, type A domain"/>
    <property type="match status" value="1"/>
</dbReference>
<dbReference type="RefSeq" id="WP_328014821.1">
    <property type="nucleotide sequence ID" value="NZ_JARTFS010000001.1"/>
</dbReference>
<feature type="domain" description="VWFA" evidence="2">
    <location>
        <begin position="445"/>
        <end position="636"/>
    </location>
</feature>
<dbReference type="InterPro" id="IPR002035">
    <property type="entry name" value="VWF_A"/>
</dbReference>
<dbReference type="PANTHER" id="PTHR41248:SF1">
    <property type="entry name" value="NORD PROTEIN"/>
    <property type="match status" value="1"/>
</dbReference>